<reference evidence="5 6" key="1">
    <citation type="journal article" date="2014" name="Genome Announc.">
        <title>Draft genome sequences of eight enterohepatic helicobacter species isolated from both laboratory and wild rodents.</title>
        <authorList>
            <person name="Sheh A."/>
            <person name="Shen Z."/>
            <person name="Fox J.G."/>
        </authorList>
    </citation>
    <scope>NUCLEOTIDE SEQUENCE [LARGE SCALE GENOMIC DNA]</scope>
    <source>
        <strain evidence="5 6">ATCC 700114</strain>
    </source>
</reference>
<dbReference type="Proteomes" id="UP000029878">
    <property type="component" value="Unassembled WGS sequence"/>
</dbReference>
<comment type="similarity">
    <text evidence="1">Belongs to the aldo/keto reductase family.</text>
</comment>
<keyword evidence="2" id="KW-0521">NADP</keyword>
<evidence type="ECO:0000313" key="5">
    <source>
        <dbReference type="EMBL" id="TLD82556.1"/>
    </source>
</evidence>
<accession>A0A4U8S9F8</accession>
<dbReference type="Gene3D" id="3.20.20.100">
    <property type="entry name" value="NADP-dependent oxidoreductase domain"/>
    <property type="match status" value="1"/>
</dbReference>
<evidence type="ECO:0000256" key="2">
    <source>
        <dbReference type="ARBA" id="ARBA00022857"/>
    </source>
</evidence>
<gene>
    <name evidence="5" type="ORF">LS81_007335</name>
</gene>
<keyword evidence="3" id="KW-0560">Oxidoreductase</keyword>
<dbReference type="PANTHER" id="PTHR43827:SF3">
    <property type="entry name" value="NADP-DEPENDENT OXIDOREDUCTASE DOMAIN-CONTAINING PROTEIN"/>
    <property type="match status" value="1"/>
</dbReference>
<dbReference type="RefSeq" id="WP_138069889.1">
    <property type="nucleotide sequence ID" value="NZ_JRPL02000018.1"/>
</dbReference>
<feature type="non-terminal residue" evidence="5">
    <location>
        <position position="104"/>
    </location>
</feature>
<dbReference type="InterPro" id="IPR036812">
    <property type="entry name" value="NAD(P)_OxRdtase_dom_sf"/>
</dbReference>
<organism evidence="5 6">
    <name type="scientific">Helicobacter trogontum</name>
    <dbReference type="NCBI Taxonomy" id="50960"/>
    <lineage>
        <taxon>Bacteria</taxon>
        <taxon>Pseudomonadati</taxon>
        <taxon>Campylobacterota</taxon>
        <taxon>Epsilonproteobacteria</taxon>
        <taxon>Campylobacterales</taxon>
        <taxon>Helicobacteraceae</taxon>
        <taxon>Helicobacter</taxon>
    </lineage>
</organism>
<proteinExistence type="inferred from homology"/>
<protein>
    <submittedName>
        <fullName evidence="5">Aldo/keto reductase</fullName>
    </submittedName>
</protein>
<dbReference type="InterPro" id="IPR023210">
    <property type="entry name" value="NADP_OxRdtase_dom"/>
</dbReference>
<feature type="domain" description="NADP-dependent oxidoreductase" evidence="4">
    <location>
        <begin position="15"/>
        <end position="104"/>
    </location>
</feature>
<comment type="caution">
    <text evidence="5">The sequence shown here is derived from an EMBL/GenBank/DDBJ whole genome shotgun (WGS) entry which is preliminary data.</text>
</comment>
<dbReference type="PANTHER" id="PTHR43827">
    <property type="entry name" value="2,5-DIKETO-D-GLUCONIC ACID REDUCTASE"/>
    <property type="match status" value="1"/>
</dbReference>
<evidence type="ECO:0000256" key="1">
    <source>
        <dbReference type="ARBA" id="ARBA00007905"/>
    </source>
</evidence>
<dbReference type="SUPFAM" id="SSF51430">
    <property type="entry name" value="NAD(P)-linked oxidoreductase"/>
    <property type="match status" value="1"/>
</dbReference>
<dbReference type="Pfam" id="PF00248">
    <property type="entry name" value="Aldo_ket_red"/>
    <property type="match status" value="1"/>
</dbReference>
<evidence type="ECO:0000313" key="6">
    <source>
        <dbReference type="Proteomes" id="UP000029878"/>
    </source>
</evidence>
<name>A0A4U8S9F8_9HELI</name>
<dbReference type="InterPro" id="IPR020471">
    <property type="entry name" value="AKR"/>
</dbReference>
<dbReference type="PRINTS" id="PR00069">
    <property type="entry name" value="ALDKETRDTASE"/>
</dbReference>
<dbReference type="AlphaFoldDB" id="A0A4U8S9F8"/>
<evidence type="ECO:0000259" key="4">
    <source>
        <dbReference type="Pfam" id="PF00248"/>
    </source>
</evidence>
<dbReference type="EMBL" id="JRPL02000018">
    <property type="protein sequence ID" value="TLD82556.1"/>
    <property type="molecule type" value="Genomic_DNA"/>
</dbReference>
<sequence length="104" mass="12059">MKYQILNNGLKIPIIGFGTARLQGRECNEALSNALECGYRLIDSAQMYKNHKDIAKTLRESKIPRDELFIESKISQNLNYLQTKDQILRSLEELDLEYLDLLLI</sequence>
<dbReference type="GO" id="GO:0016616">
    <property type="term" value="F:oxidoreductase activity, acting on the CH-OH group of donors, NAD or NADP as acceptor"/>
    <property type="evidence" value="ECO:0007669"/>
    <property type="project" value="UniProtKB-ARBA"/>
</dbReference>
<evidence type="ECO:0000256" key="3">
    <source>
        <dbReference type="ARBA" id="ARBA00023002"/>
    </source>
</evidence>